<dbReference type="GO" id="GO:0046872">
    <property type="term" value="F:metal ion binding"/>
    <property type="evidence" value="ECO:0007669"/>
    <property type="project" value="UniProtKB-KW"/>
</dbReference>
<gene>
    <name evidence="7" type="ORF">SAMN02745823_03273</name>
</gene>
<dbReference type="SFLD" id="SFLDS00029">
    <property type="entry name" value="Radical_SAM"/>
    <property type="match status" value="1"/>
</dbReference>
<dbReference type="PROSITE" id="PS51332">
    <property type="entry name" value="B12_BINDING"/>
    <property type="match status" value="1"/>
</dbReference>
<evidence type="ECO:0000256" key="1">
    <source>
        <dbReference type="ARBA" id="ARBA00001966"/>
    </source>
</evidence>
<keyword evidence="3" id="KW-0479">Metal-binding</keyword>
<dbReference type="PANTHER" id="PTHR43409">
    <property type="entry name" value="ANAEROBIC MAGNESIUM-PROTOPORPHYRIN IX MONOMETHYL ESTER CYCLASE-RELATED"/>
    <property type="match status" value="1"/>
</dbReference>
<name>A0A1M5Z688_9FIRM</name>
<dbReference type="InterPro" id="IPR006158">
    <property type="entry name" value="Cobalamin-bd"/>
</dbReference>
<keyword evidence="8" id="KW-1185">Reference proteome</keyword>
<dbReference type="GO" id="GO:0005829">
    <property type="term" value="C:cytosol"/>
    <property type="evidence" value="ECO:0007669"/>
    <property type="project" value="TreeGrafter"/>
</dbReference>
<feature type="domain" description="B12-binding" evidence="6">
    <location>
        <begin position="6"/>
        <end position="146"/>
    </location>
</feature>
<dbReference type="InterPro" id="IPR007197">
    <property type="entry name" value="rSAM"/>
</dbReference>
<protein>
    <submittedName>
        <fullName evidence="7">Radical SAM superfamily enzyme YgiQ, UPF0313 family</fullName>
    </submittedName>
</protein>
<keyword evidence="4" id="KW-0408">Iron</keyword>
<dbReference type="RefSeq" id="WP_073081313.1">
    <property type="nucleotide sequence ID" value="NZ_FQXV01000014.1"/>
</dbReference>
<evidence type="ECO:0000256" key="2">
    <source>
        <dbReference type="ARBA" id="ARBA00022691"/>
    </source>
</evidence>
<dbReference type="PANTHER" id="PTHR43409:SF16">
    <property type="entry name" value="SLR0320 PROTEIN"/>
    <property type="match status" value="1"/>
</dbReference>
<evidence type="ECO:0000256" key="4">
    <source>
        <dbReference type="ARBA" id="ARBA00023004"/>
    </source>
</evidence>
<evidence type="ECO:0000313" key="8">
    <source>
        <dbReference type="Proteomes" id="UP000183995"/>
    </source>
</evidence>
<dbReference type="SMART" id="SM00729">
    <property type="entry name" value="Elp3"/>
    <property type="match status" value="1"/>
</dbReference>
<evidence type="ECO:0000256" key="3">
    <source>
        <dbReference type="ARBA" id="ARBA00022723"/>
    </source>
</evidence>
<evidence type="ECO:0000313" key="7">
    <source>
        <dbReference type="EMBL" id="SHI19762.1"/>
    </source>
</evidence>
<dbReference type="SUPFAM" id="SSF102114">
    <property type="entry name" value="Radical SAM enzymes"/>
    <property type="match status" value="1"/>
</dbReference>
<dbReference type="InterPro" id="IPR051198">
    <property type="entry name" value="BchE-like"/>
</dbReference>
<dbReference type="InterPro" id="IPR006638">
    <property type="entry name" value="Elp3/MiaA/NifB-like_rSAM"/>
</dbReference>
<dbReference type="STRING" id="1123282.SAMN02745823_03273"/>
<reference evidence="7 8" key="1">
    <citation type="submission" date="2016-11" db="EMBL/GenBank/DDBJ databases">
        <authorList>
            <person name="Jaros S."/>
            <person name="Januszkiewicz K."/>
            <person name="Wedrychowicz H."/>
        </authorList>
    </citation>
    <scope>NUCLEOTIDE SEQUENCE [LARGE SCALE GENOMIC DNA]</scope>
    <source>
        <strain evidence="7 8">DSM 10068</strain>
    </source>
</reference>
<dbReference type="GO" id="GO:0003824">
    <property type="term" value="F:catalytic activity"/>
    <property type="evidence" value="ECO:0007669"/>
    <property type="project" value="InterPro"/>
</dbReference>
<dbReference type="EMBL" id="FQXV01000014">
    <property type="protein sequence ID" value="SHI19762.1"/>
    <property type="molecule type" value="Genomic_DNA"/>
</dbReference>
<keyword evidence="5" id="KW-0411">Iron-sulfur</keyword>
<dbReference type="AlphaFoldDB" id="A0A1M5Z688"/>
<evidence type="ECO:0000256" key="5">
    <source>
        <dbReference type="ARBA" id="ARBA00023014"/>
    </source>
</evidence>
<accession>A0A1M5Z688</accession>
<comment type="cofactor">
    <cofactor evidence="1">
        <name>[4Fe-4S] cluster</name>
        <dbReference type="ChEBI" id="CHEBI:49883"/>
    </cofactor>
</comment>
<dbReference type="Gene3D" id="3.80.30.20">
    <property type="entry name" value="tm_1862 like domain"/>
    <property type="match status" value="1"/>
</dbReference>
<dbReference type="Pfam" id="PF04055">
    <property type="entry name" value="Radical_SAM"/>
    <property type="match status" value="1"/>
</dbReference>
<evidence type="ECO:0000259" key="6">
    <source>
        <dbReference type="PROSITE" id="PS51332"/>
    </source>
</evidence>
<organism evidence="7 8">
    <name type="scientific">Sporobacter termitidis DSM 10068</name>
    <dbReference type="NCBI Taxonomy" id="1123282"/>
    <lineage>
        <taxon>Bacteria</taxon>
        <taxon>Bacillati</taxon>
        <taxon>Bacillota</taxon>
        <taxon>Clostridia</taxon>
        <taxon>Eubacteriales</taxon>
        <taxon>Oscillospiraceae</taxon>
        <taxon>Sporobacter</taxon>
    </lineage>
</organism>
<dbReference type="Gene3D" id="3.40.50.280">
    <property type="entry name" value="Cobalamin-binding domain"/>
    <property type="match status" value="1"/>
</dbReference>
<proteinExistence type="predicted"/>
<dbReference type="OrthoDB" id="9801424at2"/>
<dbReference type="GO" id="GO:0051536">
    <property type="term" value="F:iron-sulfur cluster binding"/>
    <property type="evidence" value="ECO:0007669"/>
    <property type="project" value="UniProtKB-KW"/>
</dbReference>
<dbReference type="Proteomes" id="UP000183995">
    <property type="component" value="Unassembled WGS sequence"/>
</dbReference>
<dbReference type="GO" id="GO:0031419">
    <property type="term" value="F:cobalamin binding"/>
    <property type="evidence" value="ECO:0007669"/>
    <property type="project" value="InterPro"/>
</dbReference>
<dbReference type="InterPro" id="IPR058240">
    <property type="entry name" value="rSAM_sf"/>
</dbReference>
<dbReference type="InterPro" id="IPR023404">
    <property type="entry name" value="rSAM_horseshoe"/>
</dbReference>
<sequence length="503" mass="56521">MDMTGEKGAVMLVAFYNTKALGVRYLETALERQGYTVITVFYKDFNSLHPSRTTEAEIALLCGEITRAKPMLIGLSVMSSMYLETVDAVIGAITAQFSIPTVCGGAFASMFPERFLERGIDFVIRADGEHAICRLADALSRGDDYSGIPSLCYRSHNMNVINDVGDVSENIDDYGMPAIVSKNACFIEHDRRAEGDPQLHALSYELIASRGCPFTCSYCCCVNLKRLLPRCIPGVRTRSVNSVIEELAEVKSKLNRVTLIHFYDEVFPNSPGWVEQFVIAYKKRVNLPFVIWAHPKTVDADTLKKLVSAGLTEVVMGVQSGAMQIRKDIFHRYETQEDIIGAVQKIRDAGVASAIYDFMLQHPFETIETLKETYALIEKFSAPFELQLHGLNFLPGTDIVPLTIERGILSTEEMDTIMYAPMQEQFSAYWRGDNGPEGRLWYKLIYCLQFAGLRSRLTAYAGDPVKYESQINSTYTLATRLFRLRHLYKKGRTVVKSKIALLT</sequence>
<keyword evidence="2" id="KW-0949">S-adenosyl-L-methionine</keyword>
<dbReference type="SFLD" id="SFLDG01082">
    <property type="entry name" value="B12-binding_domain_containing"/>
    <property type="match status" value="1"/>
</dbReference>
<dbReference type="CDD" id="cd01335">
    <property type="entry name" value="Radical_SAM"/>
    <property type="match status" value="1"/>
</dbReference>
<dbReference type="Pfam" id="PF02310">
    <property type="entry name" value="B12-binding"/>
    <property type="match status" value="1"/>
</dbReference>